<dbReference type="EMBL" id="CAMXCS010000011">
    <property type="protein sequence ID" value="CAI3959992.1"/>
    <property type="molecule type" value="Genomic_DNA"/>
</dbReference>
<dbReference type="RefSeq" id="WP_271790659.1">
    <property type="nucleotide sequence ID" value="NZ_CAMXCM010000011.1"/>
</dbReference>
<sequence length="143" mass="16324">MKKLLLVCGSIFSILLLPTSGYAKNIDKQCKSFEEVEPILANRKLGNPNNVVGNCYRLNLYEPKAQWLSPKEVIIHVVYGNSDTTYYITSDKPIEENFDDPTKLTFTIHVKGIEPKIFVNRFSGQQMLHSFKIVEDPQYLGPE</sequence>
<evidence type="ECO:0000313" key="3">
    <source>
        <dbReference type="EMBL" id="CAI3959992.1"/>
    </source>
</evidence>
<dbReference type="EMBL" id="CAMXCM010000011">
    <property type="protein sequence ID" value="CAI3958177.1"/>
    <property type="molecule type" value="Genomic_DNA"/>
</dbReference>
<keyword evidence="1" id="KW-0732">Signal</keyword>
<evidence type="ECO:0000313" key="5">
    <source>
        <dbReference type="Proteomes" id="UP001154259"/>
    </source>
</evidence>
<comment type="caution">
    <text evidence="2">The sequence shown here is derived from an EMBL/GenBank/DDBJ whole genome shotgun (WGS) entry which is preliminary data.</text>
</comment>
<gene>
    <name evidence="3" type="ORF">R53529_LOCUS2243</name>
    <name evidence="2" type="ORF">R53530_LOCUS2253</name>
</gene>
<dbReference type="Proteomes" id="UP001154259">
    <property type="component" value="Unassembled WGS sequence"/>
</dbReference>
<evidence type="ECO:0000313" key="4">
    <source>
        <dbReference type="Proteomes" id="UP001154255"/>
    </source>
</evidence>
<evidence type="ECO:0000256" key="1">
    <source>
        <dbReference type="SAM" id="SignalP"/>
    </source>
</evidence>
<keyword evidence="5" id="KW-1185">Reference proteome</keyword>
<reference evidence="2" key="1">
    <citation type="submission" date="2022-10" db="EMBL/GenBank/DDBJ databases">
        <authorList>
            <person name="Botero Cardona J."/>
        </authorList>
    </citation>
    <scope>NUCLEOTIDE SEQUENCE</scope>
    <source>
        <strain evidence="2">LMG 31819</strain>
        <strain evidence="3">R-53529</strain>
    </source>
</reference>
<accession>A0A9W4X7T0</accession>
<protein>
    <submittedName>
        <fullName evidence="2">Uncharacterized protein</fullName>
    </submittedName>
</protein>
<organism evidence="2 4">
    <name type="scientific">Commensalibacter communis</name>
    <dbReference type="NCBI Taxonomy" id="2972786"/>
    <lineage>
        <taxon>Bacteria</taxon>
        <taxon>Pseudomonadati</taxon>
        <taxon>Pseudomonadota</taxon>
        <taxon>Alphaproteobacteria</taxon>
        <taxon>Acetobacterales</taxon>
        <taxon>Acetobacteraceae</taxon>
    </lineage>
</organism>
<evidence type="ECO:0000313" key="2">
    <source>
        <dbReference type="EMBL" id="CAI3958177.1"/>
    </source>
</evidence>
<feature type="chain" id="PRO_5040784592" evidence="1">
    <location>
        <begin position="24"/>
        <end position="143"/>
    </location>
</feature>
<feature type="signal peptide" evidence="1">
    <location>
        <begin position="1"/>
        <end position="23"/>
    </location>
</feature>
<name>A0A9W4X7T0_9PROT</name>
<dbReference type="AlphaFoldDB" id="A0A9W4X7T0"/>
<dbReference type="Proteomes" id="UP001154255">
    <property type="component" value="Unassembled WGS sequence"/>
</dbReference>
<proteinExistence type="predicted"/>